<name>A0A4R6P3Q8_NOCIG</name>
<keyword evidence="1" id="KW-0732">Signal</keyword>
<comment type="caution">
    <text evidence="2">The sequence shown here is derived from an EMBL/GenBank/DDBJ whole genome shotgun (WGS) entry which is preliminary data.</text>
</comment>
<keyword evidence="3" id="KW-1185">Reference proteome</keyword>
<gene>
    <name evidence="2" type="ORF">DFR75_106216</name>
</gene>
<evidence type="ECO:0000313" key="2">
    <source>
        <dbReference type="EMBL" id="TDP32424.1"/>
    </source>
</evidence>
<feature type="signal peptide" evidence="1">
    <location>
        <begin position="1"/>
        <end position="24"/>
    </location>
</feature>
<reference evidence="2 3" key="1">
    <citation type="submission" date="2019-03" db="EMBL/GenBank/DDBJ databases">
        <title>Genomic Encyclopedia of Type Strains, Phase IV (KMG-IV): sequencing the most valuable type-strain genomes for metagenomic binning, comparative biology and taxonomic classification.</title>
        <authorList>
            <person name="Goeker M."/>
        </authorList>
    </citation>
    <scope>NUCLEOTIDE SEQUENCE [LARGE SCALE GENOMIC DNA]</scope>
    <source>
        <strain evidence="2 3">DSM 44496</strain>
    </source>
</reference>
<sequence>MKTLGLLTAAVAVTTVMVAGPANADITDAVGFVDTTDNGGEEGFSDYAIDINHPGSCLVVQNHTGGRVRMRLDYPTSRGSWSFGHDDVKIVTREGNAVKSPSGRWHVRVNPPINPVWTYDAKRNTSWGCNGSWVLSMN</sequence>
<dbReference type="Proteomes" id="UP000295087">
    <property type="component" value="Unassembled WGS sequence"/>
</dbReference>
<evidence type="ECO:0000313" key="3">
    <source>
        <dbReference type="Proteomes" id="UP000295087"/>
    </source>
</evidence>
<accession>A0A4R6P3Q8</accession>
<organism evidence="2 3">
    <name type="scientific">Nocardia ignorata</name>
    <dbReference type="NCBI Taxonomy" id="145285"/>
    <lineage>
        <taxon>Bacteria</taxon>
        <taxon>Bacillati</taxon>
        <taxon>Actinomycetota</taxon>
        <taxon>Actinomycetes</taxon>
        <taxon>Mycobacteriales</taxon>
        <taxon>Nocardiaceae</taxon>
        <taxon>Nocardia</taxon>
    </lineage>
</organism>
<dbReference type="RefSeq" id="WP_067495360.1">
    <property type="nucleotide sequence ID" value="NZ_SNXK01000006.1"/>
</dbReference>
<dbReference type="AlphaFoldDB" id="A0A4R6P3Q8"/>
<feature type="chain" id="PRO_5020623995" evidence="1">
    <location>
        <begin position="25"/>
        <end position="138"/>
    </location>
</feature>
<evidence type="ECO:0000256" key="1">
    <source>
        <dbReference type="SAM" id="SignalP"/>
    </source>
</evidence>
<proteinExistence type="predicted"/>
<protein>
    <submittedName>
        <fullName evidence="2">Uncharacterized protein</fullName>
    </submittedName>
</protein>
<dbReference type="EMBL" id="SNXK01000006">
    <property type="protein sequence ID" value="TDP32424.1"/>
    <property type="molecule type" value="Genomic_DNA"/>
</dbReference>